<dbReference type="RefSeq" id="WP_138281387.1">
    <property type="nucleotide sequence ID" value="NZ_BMGE01000002.1"/>
</dbReference>
<organism evidence="1 2">
    <name type="scientific">Dyadobacter sediminis</name>
    <dbReference type="NCBI Taxonomy" id="1493691"/>
    <lineage>
        <taxon>Bacteria</taxon>
        <taxon>Pseudomonadati</taxon>
        <taxon>Bacteroidota</taxon>
        <taxon>Cytophagia</taxon>
        <taxon>Cytophagales</taxon>
        <taxon>Spirosomataceae</taxon>
        <taxon>Dyadobacter</taxon>
    </lineage>
</organism>
<keyword evidence="2" id="KW-1185">Reference proteome</keyword>
<accession>A0A5R9KFE1</accession>
<dbReference type="Proteomes" id="UP000309788">
    <property type="component" value="Unassembled WGS sequence"/>
</dbReference>
<proteinExistence type="predicted"/>
<evidence type="ECO:0000313" key="2">
    <source>
        <dbReference type="Proteomes" id="UP000309788"/>
    </source>
</evidence>
<protein>
    <submittedName>
        <fullName evidence="1">Uncharacterized protein</fullName>
    </submittedName>
</protein>
<reference evidence="1 2" key="1">
    <citation type="submission" date="2019-05" db="EMBL/GenBank/DDBJ databases">
        <authorList>
            <person name="Qu J.-H."/>
        </authorList>
    </citation>
    <scope>NUCLEOTIDE SEQUENCE [LARGE SCALE GENOMIC DNA]</scope>
    <source>
        <strain evidence="1 2">Z12</strain>
    </source>
</reference>
<evidence type="ECO:0000313" key="1">
    <source>
        <dbReference type="EMBL" id="TLU94761.1"/>
    </source>
</evidence>
<dbReference type="EMBL" id="VCEI01000021">
    <property type="protein sequence ID" value="TLU94761.1"/>
    <property type="molecule type" value="Genomic_DNA"/>
</dbReference>
<comment type="caution">
    <text evidence="1">The sequence shown here is derived from an EMBL/GenBank/DDBJ whole genome shotgun (WGS) entry which is preliminary data.</text>
</comment>
<dbReference type="OrthoDB" id="952228at2"/>
<dbReference type="AlphaFoldDB" id="A0A5R9KFE1"/>
<name>A0A5R9KFE1_9BACT</name>
<sequence length="183" mass="20860">MKKIAPICLLALLLYNTFGLTFAVLFFEKDFKVASLTDGKEDWKVMKMYLPSLPYSDNVEISDNIEGLVRQDGNFYNPTHILHENDTLYVTLKSNQAARDHFFELANAMEMLSNPEADYPNNPYSKAVKLLGNLLKNYVPSTFEFDIPKTCFSEQLTKFNSLPVKAVYASIDIRLPTPPPEFC</sequence>
<gene>
    <name evidence="1" type="ORF">FEM55_11100</name>
</gene>